<protein>
    <submittedName>
        <fullName evidence="2">Uncharacterized protein</fullName>
    </submittedName>
</protein>
<keyword evidence="3" id="KW-1185">Reference proteome</keyword>
<feature type="region of interest" description="Disordered" evidence="1">
    <location>
        <begin position="111"/>
        <end position="213"/>
    </location>
</feature>
<sequence length="213" mass="23853">MRVEEWRSRVRELNEGREGNGDDDDDGEDEEEDVVEEEEERDKGEGQMVRTRIQSNLLELERELNESWRKSTKASKYLARLHLGKLQQAMKTMSDSHAEKFLASRLKVSALAPKPVKRRPGRSWKVVEEPAAMDESGEGKENAEEGGGDDYQAQPAALATKPAKRPPGRSRKAMEETAAAEGSGGADENAAEEEDCDSHEQPLHCGKRRKQSH</sequence>
<feature type="compositionally biased region" description="Basic residues" evidence="1">
    <location>
        <begin position="162"/>
        <end position="171"/>
    </location>
</feature>
<name>A0A388KXY1_CHABU</name>
<reference evidence="2 3" key="1">
    <citation type="journal article" date="2018" name="Cell">
        <title>The Chara Genome: Secondary Complexity and Implications for Plant Terrestrialization.</title>
        <authorList>
            <person name="Nishiyama T."/>
            <person name="Sakayama H."/>
            <person name="Vries J.D."/>
            <person name="Buschmann H."/>
            <person name="Saint-Marcoux D."/>
            <person name="Ullrich K.K."/>
            <person name="Haas F.B."/>
            <person name="Vanderstraeten L."/>
            <person name="Becker D."/>
            <person name="Lang D."/>
            <person name="Vosolsobe S."/>
            <person name="Rombauts S."/>
            <person name="Wilhelmsson P.K.I."/>
            <person name="Janitza P."/>
            <person name="Kern R."/>
            <person name="Heyl A."/>
            <person name="Rumpler F."/>
            <person name="Villalobos L.I.A.C."/>
            <person name="Clay J.M."/>
            <person name="Skokan R."/>
            <person name="Toyoda A."/>
            <person name="Suzuki Y."/>
            <person name="Kagoshima H."/>
            <person name="Schijlen E."/>
            <person name="Tajeshwar N."/>
            <person name="Catarino B."/>
            <person name="Hetherington A.J."/>
            <person name="Saltykova A."/>
            <person name="Bonnot C."/>
            <person name="Breuninger H."/>
            <person name="Symeonidi A."/>
            <person name="Radhakrishnan G.V."/>
            <person name="Van Nieuwerburgh F."/>
            <person name="Deforce D."/>
            <person name="Chang C."/>
            <person name="Karol K.G."/>
            <person name="Hedrich R."/>
            <person name="Ulvskov P."/>
            <person name="Glockner G."/>
            <person name="Delwiche C.F."/>
            <person name="Petrasek J."/>
            <person name="Van de Peer Y."/>
            <person name="Friml J."/>
            <person name="Beilby M."/>
            <person name="Dolan L."/>
            <person name="Kohara Y."/>
            <person name="Sugano S."/>
            <person name="Fujiyama A."/>
            <person name="Delaux P.-M."/>
            <person name="Quint M."/>
            <person name="TheiBen G."/>
            <person name="Hagemann M."/>
            <person name="Harholt J."/>
            <person name="Dunand C."/>
            <person name="Zachgo S."/>
            <person name="Langdale J."/>
            <person name="Maumus F."/>
            <person name="Straeten D.V.D."/>
            <person name="Gould S.B."/>
            <person name="Rensing S.A."/>
        </authorList>
    </citation>
    <scope>NUCLEOTIDE SEQUENCE [LARGE SCALE GENOMIC DNA]</scope>
    <source>
        <strain evidence="2 3">S276</strain>
    </source>
</reference>
<feature type="compositionally biased region" description="Basic and acidic residues" evidence="1">
    <location>
        <begin position="1"/>
        <end position="20"/>
    </location>
</feature>
<comment type="caution">
    <text evidence="2">The sequence shown here is derived from an EMBL/GenBank/DDBJ whole genome shotgun (WGS) entry which is preliminary data.</text>
</comment>
<feature type="compositionally biased region" description="Acidic residues" evidence="1">
    <location>
        <begin position="21"/>
        <end position="40"/>
    </location>
</feature>
<accession>A0A388KXY1</accession>
<evidence type="ECO:0000256" key="1">
    <source>
        <dbReference type="SAM" id="MobiDB-lite"/>
    </source>
</evidence>
<dbReference type="Gramene" id="GBG74930">
    <property type="protein sequence ID" value="GBG74930"/>
    <property type="gene ID" value="CBR_g19444"/>
</dbReference>
<dbReference type="AlphaFoldDB" id="A0A388KXY1"/>
<gene>
    <name evidence="2" type="ORF">CBR_g19444</name>
</gene>
<organism evidence="2 3">
    <name type="scientific">Chara braunii</name>
    <name type="common">Braun's stonewort</name>
    <dbReference type="NCBI Taxonomy" id="69332"/>
    <lineage>
        <taxon>Eukaryota</taxon>
        <taxon>Viridiplantae</taxon>
        <taxon>Streptophyta</taxon>
        <taxon>Charophyceae</taxon>
        <taxon>Charales</taxon>
        <taxon>Characeae</taxon>
        <taxon>Chara</taxon>
    </lineage>
</organism>
<dbReference type="Proteomes" id="UP000265515">
    <property type="component" value="Unassembled WGS sequence"/>
</dbReference>
<feature type="region of interest" description="Disordered" evidence="1">
    <location>
        <begin position="1"/>
        <end position="50"/>
    </location>
</feature>
<proteinExistence type="predicted"/>
<evidence type="ECO:0000313" key="3">
    <source>
        <dbReference type="Proteomes" id="UP000265515"/>
    </source>
</evidence>
<dbReference type="EMBL" id="BFEA01000213">
    <property type="protein sequence ID" value="GBG74930.1"/>
    <property type="molecule type" value="Genomic_DNA"/>
</dbReference>
<evidence type="ECO:0000313" key="2">
    <source>
        <dbReference type="EMBL" id="GBG74930.1"/>
    </source>
</evidence>